<dbReference type="FunFam" id="2.60.40.10:FF:000150">
    <property type="entry name" value="Leucine rich repeats and immunoglobulin like domains 3"/>
    <property type="match status" value="1"/>
</dbReference>
<dbReference type="PROSITE" id="PS51450">
    <property type="entry name" value="LRR"/>
    <property type="match status" value="1"/>
</dbReference>
<evidence type="ECO:0000256" key="3">
    <source>
        <dbReference type="ARBA" id="ARBA00022737"/>
    </source>
</evidence>
<feature type="non-terminal residue" evidence="8">
    <location>
        <position position="805"/>
    </location>
</feature>
<keyword evidence="6" id="KW-0812">Transmembrane</keyword>
<evidence type="ECO:0000259" key="7">
    <source>
        <dbReference type="PROSITE" id="PS50835"/>
    </source>
</evidence>
<feature type="transmembrane region" description="Helical" evidence="6">
    <location>
        <begin position="482"/>
        <end position="504"/>
    </location>
</feature>
<accession>A0A087U8B1</accession>
<dbReference type="Pfam" id="PF13927">
    <property type="entry name" value="Ig_3"/>
    <property type="match status" value="1"/>
</dbReference>
<dbReference type="InterPro" id="IPR007110">
    <property type="entry name" value="Ig-like_dom"/>
</dbReference>
<organism evidence="8 9">
    <name type="scientific">Stegodyphus mimosarum</name>
    <name type="common">African social velvet spider</name>
    <dbReference type="NCBI Taxonomy" id="407821"/>
    <lineage>
        <taxon>Eukaryota</taxon>
        <taxon>Metazoa</taxon>
        <taxon>Ecdysozoa</taxon>
        <taxon>Arthropoda</taxon>
        <taxon>Chelicerata</taxon>
        <taxon>Arachnida</taxon>
        <taxon>Araneae</taxon>
        <taxon>Araneomorphae</taxon>
        <taxon>Entelegynae</taxon>
        <taxon>Eresoidea</taxon>
        <taxon>Eresidae</taxon>
        <taxon>Stegodyphus</taxon>
    </lineage>
</organism>
<dbReference type="InterPro" id="IPR036179">
    <property type="entry name" value="Ig-like_dom_sf"/>
</dbReference>
<dbReference type="Pfam" id="PF07679">
    <property type="entry name" value="I-set"/>
    <property type="match status" value="2"/>
</dbReference>
<dbReference type="FunFam" id="3.80.10.10:FF:000023">
    <property type="entry name" value="Leucine rich repeats and immunoglobulin like domains 3"/>
    <property type="match status" value="1"/>
</dbReference>
<evidence type="ECO:0000313" key="8">
    <source>
        <dbReference type="EMBL" id="KFM73600.1"/>
    </source>
</evidence>
<dbReference type="InterPro" id="IPR032675">
    <property type="entry name" value="LRR_dom_sf"/>
</dbReference>
<dbReference type="InterPro" id="IPR050467">
    <property type="entry name" value="LRFN"/>
</dbReference>
<dbReference type="InterPro" id="IPR013783">
    <property type="entry name" value="Ig-like_fold"/>
</dbReference>
<evidence type="ECO:0000256" key="4">
    <source>
        <dbReference type="ARBA" id="ARBA00023157"/>
    </source>
</evidence>
<dbReference type="Gene3D" id="2.60.40.10">
    <property type="entry name" value="Immunoglobulins"/>
    <property type="match status" value="3"/>
</dbReference>
<dbReference type="PANTHER" id="PTHR45842">
    <property type="entry name" value="SYNAPTIC ADHESION-LIKE MOLECULE SALM"/>
    <property type="match status" value="1"/>
</dbReference>
<dbReference type="InterPro" id="IPR003599">
    <property type="entry name" value="Ig_sub"/>
</dbReference>
<evidence type="ECO:0000256" key="5">
    <source>
        <dbReference type="SAM" id="MobiDB-lite"/>
    </source>
</evidence>
<dbReference type="SMART" id="SM00369">
    <property type="entry name" value="LRR_TYP"/>
    <property type="match status" value="3"/>
</dbReference>
<feature type="region of interest" description="Disordered" evidence="5">
    <location>
        <begin position="513"/>
        <end position="534"/>
    </location>
</feature>
<dbReference type="AlphaFoldDB" id="A0A087U8B1"/>
<keyword evidence="2" id="KW-0732">Signal</keyword>
<dbReference type="STRING" id="407821.A0A087U8B1"/>
<dbReference type="EMBL" id="KK118691">
    <property type="protein sequence ID" value="KFM73600.1"/>
    <property type="molecule type" value="Genomic_DNA"/>
</dbReference>
<protein>
    <submittedName>
        <fullName evidence="8">Leucine-rich repeats and immunoglobulin-like domains protein 3</fullName>
    </submittedName>
</protein>
<dbReference type="OMA" id="NDENHST"/>
<dbReference type="Proteomes" id="UP000054359">
    <property type="component" value="Unassembled WGS sequence"/>
</dbReference>
<dbReference type="SMART" id="SM00408">
    <property type="entry name" value="IGc2"/>
    <property type="match status" value="3"/>
</dbReference>
<dbReference type="InterPro" id="IPR001611">
    <property type="entry name" value="Leu-rich_rpt"/>
</dbReference>
<dbReference type="InterPro" id="IPR013098">
    <property type="entry name" value="Ig_I-set"/>
</dbReference>
<evidence type="ECO:0000256" key="1">
    <source>
        <dbReference type="ARBA" id="ARBA00022614"/>
    </source>
</evidence>
<dbReference type="Gene3D" id="3.80.10.10">
    <property type="entry name" value="Ribonuclease Inhibitor"/>
    <property type="match status" value="2"/>
</dbReference>
<reference evidence="8 9" key="1">
    <citation type="submission" date="2013-11" db="EMBL/GenBank/DDBJ databases">
        <title>Genome sequencing of Stegodyphus mimosarum.</title>
        <authorList>
            <person name="Bechsgaard J."/>
        </authorList>
    </citation>
    <scope>NUCLEOTIDE SEQUENCE [LARGE SCALE GENOMIC DNA]</scope>
</reference>
<evidence type="ECO:0000256" key="2">
    <source>
        <dbReference type="ARBA" id="ARBA00022729"/>
    </source>
</evidence>
<evidence type="ECO:0000256" key="6">
    <source>
        <dbReference type="SAM" id="Phobius"/>
    </source>
</evidence>
<feature type="domain" description="Ig-like" evidence="7">
    <location>
        <begin position="280"/>
        <end position="370"/>
    </location>
</feature>
<keyword evidence="6" id="KW-0472">Membrane</keyword>
<gene>
    <name evidence="8" type="ORF">X975_20643</name>
</gene>
<dbReference type="SUPFAM" id="SSF52058">
    <property type="entry name" value="L domain-like"/>
    <property type="match status" value="1"/>
</dbReference>
<dbReference type="SMART" id="SM00409">
    <property type="entry name" value="IG"/>
    <property type="match status" value="3"/>
</dbReference>
<dbReference type="SUPFAM" id="SSF48726">
    <property type="entry name" value="Immunoglobulin"/>
    <property type="match status" value="3"/>
</dbReference>
<keyword evidence="1" id="KW-0433">Leucine-rich repeat</keyword>
<dbReference type="Pfam" id="PF13855">
    <property type="entry name" value="LRR_8"/>
    <property type="match status" value="2"/>
</dbReference>
<keyword evidence="4" id="KW-1015">Disulfide bond</keyword>
<keyword evidence="6" id="KW-1133">Transmembrane helix</keyword>
<dbReference type="PROSITE" id="PS50835">
    <property type="entry name" value="IG_LIKE"/>
    <property type="match status" value="3"/>
</dbReference>
<dbReference type="InterPro" id="IPR003598">
    <property type="entry name" value="Ig_sub2"/>
</dbReference>
<dbReference type="InterPro" id="IPR003591">
    <property type="entry name" value="Leu-rich_rpt_typical-subtyp"/>
</dbReference>
<sequence>MSHNRLQIISSKMFDKLYSLKRLILNDNLITYIEEGAFRSLSALQYLELKNNEVSWTIEDTGKIFAGLVRLKYLGLSNNKIKAIVKRAFTGLSKLETLNMTDNDITTIEEYAFDEMIHLQELYLNTTSLLCDCHLAWMTISFQYGVHAKCGFPEKLRGESVFEVSPSEMLCENSPKPEIIKEPHANLTLKGENVTLECQARSSSSSDIKIHWRKDGKLLHNLRHRMRNFSVRRGNFTVFTSFLNIYNVRDEDEGRYQCVISNHFGSVYSNKTRITVHVFPVFSKTPVDIAIKTGSTARLECAAKGQPRPNILWRKDGGAEDFPAAQERRMHIMPTDDVFFITGVKPSDTGVYSCTAQNVAGTIVANATLTVLETPSFVKKMEDKETRAGETTVLECMAAGSPKPKLTWTKDGGPLYVTERHFFTAENQLLIIVQSQISDSGTYSCEMSNTVGTKRGSSHLKVSPVNGSSLQSSNDENHSTTGIIVIAVVICIVGTSIVWVIFIYNTRKRDPHIPHEDERFSQVPTNSSDRSSDLVPYSTCSGMCPKDLKKQCGRNVFLDTHSGHSKDSGTGDSGQQSSDNLLLEDDHGLLIAARPPSKFGGFPLMGSLRTLQGSVVGSQPIEEPYSSVNNSVSKEQVPLLESFRTSSNAPLQQNKSGCNPKWPVLNSAHCMLPHCRSGKWPSDVTQRSYSAEQLGEAPASHCHCDPPRASLLRTDSDATERDSGFSTFPRSITLASVSNWSGDSPRFLRLPKDIPNDSGSFSIAGDEVQELSNNNRCHSVTILPVHMVASSKSCTGITSVVSVDT</sequence>
<dbReference type="PANTHER" id="PTHR45842:SF21">
    <property type="entry name" value="IG-LIKE DOMAIN-CONTAINING PROTEIN"/>
    <property type="match status" value="1"/>
</dbReference>
<feature type="domain" description="Ig-like" evidence="7">
    <location>
        <begin position="177"/>
        <end position="275"/>
    </location>
</feature>
<evidence type="ECO:0000313" key="9">
    <source>
        <dbReference type="Proteomes" id="UP000054359"/>
    </source>
</evidence>
<dbReference type="OrthoDB" id="5917255at2759"/>
<keyword evidence="3" id="KW-0677">Repeat</keyword>
<feature type="domain" description="Ig-like" evidence="7">
    <location>
        <begin position="375"/>
        <end position="463"/>
    </location>
</feature>
<name>A0A087U8B1_STEMI</name>
<keyword evidence="9" id="KW-1185">Reference proteome</keyword>
<dbReference type="FunFam" id="2.60.40.10:FF:000161">
    <property type="entry name" value="Leucine rich repeats and immunoglobulin like domains 2"/>
    <property type="match status" value="1"/>
</dbReference>
<proteinExistence type="predicted"/>